<evidence type="ECO:0000256" key="8">
    <source>
        <dbReference type="ARBA" id="ARBA00022946"/>
    </source>
</evidence>
<keyword evidence="5" id="KW-0813">Transport</keyword>
<evidence type="ECO:0000256" key="6">
    <source>
        <dbReference type="ARBA" id="ARBA00022660"/>
    </source>
</evidence>
<keyword evidence="9" id="KW-0249">Electron transport</keyword>
<keyword evidence="12" id="KW-1133">Transmembrane helix</keyword>
<evidence type="ECO:0000313" key="13">
    <source>
        <dbReference type="EMBL" id="KAJ8966381.1"/>
    </source>
</evidence>
<keyword evidence="7" id="KW-0999">Mitochondrion inner membrane</keyword>
<keyword evidence="6" id="KW-0679">Respiratory chain</keyword>
<organism evidence="13 14">
    <name type="scientific">Molorchus minor</name>
    <dbReference type="NCBI Taxonomy" id="1323400"/>
    <lineage>
        <taxon>Eukaryota</taxon>
        <taxon>Metazoa</taxon>
        <taxon>Ecdysozoa</taxon>
        <taxon>Arthropoda</taxon>
        <taxon>Hexapoda</taxon>
        <taxon>Insecta</taxon>
        <taxon>Pterygota</taxon>
        <taxon>Neoptera</taxon>
        <taxon>Endopterygota</taxon>
        <taxon>Coleoptera</taxon>
        <taxon>Polyphaga</taxon>
        <taxon>Cucujiformia</taxon>
        <taxon>Chrysomeloidea</taxon>
        <taxon>Cerambycidae</taxon>
        <taxon>Lamiinae</taxon>
        <taxon>Monochamini</taxon>
        <taxon>Molorchus</taxon>
    </lineage>
</organism>
<evidence type="ECO:0000256" key="9">
    <source>
        <dbReference type="ARBA" id="ARBA00022982"/>
    </source>
</evidence>
<evidence type="ECO:0000256" key="10">
    <source>
        <dbReference type="ARBA" id="ARBA00023128"/>
    </source>
</evidence>
<keyword evidence="8" id="KW-0809">Transit peptide</keyword>
<dbReference type="Pfam" id="PF14813">
    <property type="entry name" value="NADH_B2"/>
    <property type="match status" value="1"/>
</dbReference>
<dbReference type="InterPro" id="IPR026627">
    <property type="entry name" value="NDUFB2_animal"/>
</dbReference>
<sequence length="139" mass="16035">MCTREANPDRCNNINECEQSDDEDLGPVIIHNNMLFSRGLPALKLIGKFSNTRIQHEQFRRGHVWNYRTGPTPSSKKILLLADIVGGIAWWWVLWHLFTEYEEIIGEYAYPIPSQWTDEELGIPQNKLPEKKAAKGKPC</sequence>
<comment type="subunit">
    <text evidence="4">Complex I is composed of 45 different subunits.</text>
</comment>
<evidence type="ECO:0000256" key="3">
    <source>
        <dbReference type="ARBA" id="ARBA00005923"/>
    </source>
</evidence>
<evidence type="ECO:0000256" key="4">
    <source>
        <dbReference type="ARBA" id="ARBA00011533"/>
    </source>
</evidence>
<evidence type="ECO:0000313" key="14">
    <source>
        <dbReference type="Proteomes" id="UP001162164"/>
    </source>
</evidence>
<keyword evidence="14" id="KW-1185">Reference proteome</keyword>
<comment type="subcellular location">
    <subcellularLocation>
        <location evidence="2">Mitochondrion inner membrane</location>
        <topology evidence="2">Peripheral membrane protein</topology>
        <orientation evidence="2">Matrix side</orientation>
    </subcellularLocation>
</comment>
<dbReference type="EMBL" id="JAPWTJ010002378">
    <property type="protein sequence ID" value="KAJ8966381.1"/>
    <property type="molecule type" value="Genomic_DNA"/>
</dbReference>
<dbReference type="PANTHER" id="PTHR15223:SF1">
    <property type="entry name" value="NADH DEHYDROGENASE [UBIQUINONE] 1 BETA SUBCOMPLEX SUBUNIT 2, MITOCHONDRIAL"/>
    <property type="match status" value="1"/>
</dbReference>
<evidence type="ECO:0000256" key="7">
    <source>
        <dbReference type="ARBA" id="ARBA00022792"/>
    </source>
</evidence>
<evidence type="ECO:0000256" key="1">
    <source>
        <dbReference type="ARBA" id="ARBA00003195"/>
    </source>
</evidence>
<gene>
    <name evidence="13" type="ORF">NQ317_007763</name>
</gene>
<comment type="caution">
    <text evidence="13">The sequence shown here is derived from an EMBL/GenBank/DDBJ whole genome shotgun (WGS) entry which is preliminary data.</text>
</comment>
<evidence type="ECO:0000256" key="2">
    <source>
        <dbReference type="ARBA" id="ARBA00004443"/>
    </source>
</evidence>
<dbReference type="PANTHER" id="PTHR15223">
    <property type="entry name" value="NADH-UBIQUINONE OXIDOREDUCTASE AGGG SUBUNIT"/>
    <property type="match status" value="1"/>
</dbReference>
<keyword evidence="12" id="KW-0812">Transmembrane</keyword>
<keyword evidence="11 12" id="KW-0472">Membrane</keyword>
<protein>
    <recommendedName>
        <fullName evidence="15">NADH dehydrogenase [ubiquinone] 1 beta subcomplex subunit 2, mitochondrial</fullName>
    </recommendedName>
</protein>
<keyword evidence="10" id="KW-0496">Mitochondrion</keyword>
<comment type="function">
    <text evidence="1">Accessory subunit of the mitochondrial membrane respiratory chain NADH dehydrogenase (Complex I), that is believed not to be involved in catalysis. Complex I functions in the transfer of electrons from NADH to the respiratory chain. The immediate electron acceptor for the enzyme is believed to be ubiquinone.</text>
</comment>
<feature type="transmembrane region" description="Helical" evidence="12">
    <location>
        <begin position="78"/>
        <end position="98"/>
    </location>
</feature>
<comment type="similarity">
    <text evidence="3">Belongs to the complex I NDUFB2 subunit family.</text>
</comment>
<name>A0ABQ9IV10_9CUCU</name>
<dbReference type="Proteomes" id="UP001162164">
    <property type="component" value="Unassembled WGS sequence"/>
</dbReference>
<reference evidence="13" key="1">
    <citation type="journal article" date="2023" name="Insect Mol. Biol.">
        <title>Genome sequencing provides insights into the evolution of gene families encoding plant cell wall-degrading enzymes in longhorned beetles.</title>
        <authorList>
            <person name="Shin N.R."/>
            <person name="Okamura Y."/>
            <person name="Kirsch R."/>
            <person name="Pauchet Y."/>
        </authorList>
    </citation>
    <scope>NUCLEOTIDE SEQUENCE</scope>
    <source>
        <strain evidence="13">MMC_N1</strain>
    </source>
</reference>
<evidence type="ECO:0000256" key="12">
    <source>
        <dbReference type="SAM" id="Phobius"/>
    </source>
</evidence>
<evidence type="ECO:0000256" key="11">
    <source>
        <dbReference type="ARBA" id="ARBA00023136"/>
    </source>
</evidence>
<accession>A0ABQ9IV10</accession>
<evidence type="ECO:0008006" key="15">
    <source>
        <dbReference type="Google" id="ProtNLM"/>
    </source>
</evidence>
<evidence type="ECO:0000256" key="5">
    <source>
        <dbReference type="ARBA" id="ARBA00022448"/>
    </source>
</evidence>
<proteinExistence type="inferred from homology"/>